<dbReference type="AlphaFoldDB" id="A0A7V1LNU7"/>
<evidence type="ECO:0000313" key="3">
    <source>
        <dbReference type="EMBL" id="HED11423.1"/>
    </source>
</evidence>
<sequence length="283" mass="32295">MLRKTLRIMNKANETITLDLRHREDVHEAPVIILVHGFKGFKDWGFFPDLAERLAIDGYVTLAFNFSRNGIGYDPRTFEHLDAFSENTHSHEVDDLQCVLDAVLENKMARNYADPERIGLLGHSRGGGTALLAAARQTDVVSCVVTWAAVSSFFRYSDEQIAQWQKKGFIEIENARTKQMMPIKKSFWDDLNANSEKLDIVKACENQENPVLFVHGSDDETVDVEESEKLHEACGSYVKRLEIIENAGHTFNVKHPMDRDKPPAEYLTACDLTENWFDNYLNI</sequence>
<feature type="domain" description="Peptidase S9 prolyl oligopeptidase catalytic" evidence="2">
    <location>
        <begin position="73"/>
        <end position="251"/>
    </location>
</feature>
<dbReference type="SUPFAM" id="SSF53474">
    <property type="entry name" value="alpha/beta-Hydrolases"/>
    <property type="match status" value="1"/>
</dbReference>
<evidence type="ECO:0000259" key="2">
    <source>
        <dbReference type="Pfam" id="PF00326"/>
    </source>
</evidence>
<accession>A0A7V1LNU7</accession>
<dbReference type="EMBL" id="DRLD01000337">
    <property type="protein sequence ID" value="HED11423.1"/>
    <property type="molecule type" value="Genomic_DNA"/>
</dbReference>
<reference evidence="3" key="1">
    <citation type="journal article" date="2020" name="mSystems">
        <title>Genome- and Community-Level Interaction Insights into Carbon Utilization and Element Cycling Functions of Hydrothermarchaeota in Hydrothermal Sediment.</title>
        <authorList>
            <person name="Zhou Z."/>
            <person name="Liu Y."/>
            <person name="Xu W."/>
            <person name="Pan J."/>
            <person name="Luo Z.H."/>
            <person name="Li M."/>
        </authorList>
    </citation>
    <scope>NUCLEOTIDE SEQUENCE [LARGE SCALE GENOMIC DNA]</scope>
    <source>
        <strain evidence="3">HyVt-456</strain>
    </source>
</reference>
<dbReference type="Pfam" id="PF00326">
    <property type="entry name" value="Peptidase_S9"/>
    <property type="match status" value="1"/>
</dbReference>
<dbReference type="GO" id="GO:0006508">
    <property type="term" value="P:proteolysis"/>
    <property type="evidence" value="ECO:0007669"/>
    <property type="project" value="InterPro"/>
</dbReference>
<dbReference type="Proteomes" id="UP000886005">
    <property type="component" value="Unassembled WGS sequence"/>
</dbReference>
<proteinExistence type="predicted"/>
<organism evidence="3">
    <name type="scientific">Caldithrix abyssi</name>
    <dbReference type="NCBI Taxonomy" id="187145"/>
    <lineage>
        <taxon>Bacteria</taxon>
        <taxon>Pseudomonadati</taxon>
        <taxon>Calditrichota</taxon>
        <taxon>Calditrichia</taxon>
        <taxon>Calditrichales</taxon>
        <taxon>Calditrichaceae</taxon>
        <taxon>Caldithrix</taxon>
    </lineage>
</organism>
<gene>
    <name evidence="3" type="ORF">ENJ10_12095</name>
</gene>
<protein>
    <submittedName>
        <fullName evidence="3">Alpha/beta fold hydrolase</fullName>
    </submittedName>
</protein>
<dbReference type="InterPro" id="IPR050261">
    <property type="entry name" value="FrsA_esterase"/>
</dbReference>
<dbReference type="PANTHER" id="PTHR22946">
    <property type="entry name" value="DIENELACTONE HYDROLASE DOMAIN-CONTAINING PROTEIN-RELATED"/>
    <property type="match status" value="1"/>
</dbReference>
<dbReference type="Gene3D" id="3.40.50.1820">
    <property type="entry name" value="alpha/beta hydrolase"/>
    <property type="match status" value="1"/>
</dbReference>
<dbReference type="GO" id="GO:0052689">
    <property type="term" value="F:carboxylic ester hydrolase activity"/>
    <property type="evidence" value="ECO:0007669"/>
    <property type="project" value="UniProtKB-ARBA"/>
</dbReference>
<dbReference type="PANTHER" id="PTHR22946:SF9">
    <property type="entry name" value="POLYKETIDE TRANSFERASE AF380"/>
    <property type="match status" value="1"/>
</dbReference>
<keyword evidence="1 3" id="KW-0378">Hydrolase</keyword>
<comment type="caution">
    <text evidence="3">The sequence shown here is derived from an EMBL/GenBank/DDBJ whole genome shotgun (WGS) entry which is preliminary data.</text>
</comment>
<dbReference type="InterPro" id="IPR001375">
    <property type="entry name" value="Peptidase_S9_cat"/>
</dbReference>
<name>A0A7V1LNU7_CALAY</name>
<evidence type="ECO:0000256" key="1">
    <source>
        <dbReference type="ARBA" id="ARBA00022801"/>
    </source>
</evidence>
<dbReference type="InterPro" id="IPR029058">
    <property type="entry name" value="AB_hydrolase_fold"/>
</dbReference>
<dbReference type="GO" id="GO:0008236">
    <property type="term" value="F:serine-type peptidase activity"/>
    <property type="evidence" value="ECO:0007669"/>
    <property type="project" value="InterPro"/>
</dbReference>